<keyword evidence="2" id="KW-0378">Hydrolase</keyword>
<dbReference type="GO" id="GO:0016787">
    <property type="term" value="F:hydrolase activity"/>
    <property type="evidence" value="ECO:0007669"/>
    <property type="project" value="UniProtKB-KW"/>
</dbReference>
<name>A0AAN7UZT3_9COLE</name>
<dbReference type="PANTHER" id="PTHR10609">
    <property type="entry name" value="BIOTINIDASE-RELATED"/>
    <property type="match status" value="1"/>
</dbReference>
<dbReference type="AlphaFoldDB" id="A0AAN7UZT3"/>
<dbReference type="InterPro" id="IPR043957">
    <property type="entry name" value="Vanin_C"/>
</dbReference>
<dbReference type="InterPro" id="IPR040154">
    <property type="entry name" value="Biotinidase/VNN"/>
</dbReference>
<organism evidence="5 6">
    <name type="scientific">Pyrocoelia pectoralis</name>
    <dbReference type="NCBI Taxonomy" id="417401"/>
    <lineage>
        <taxon>Eukaryota</taxon>
        <taxon>Metazoa</taxon>
        <taxon>Ecdysozoa</taxon>
        <taxon>Arthropoda</taxon>
        <taxon>Hexapoda</taxon>
        <taxon>Insecta</taxon>
        <taxon>Pterygota</taxon>
        <taxon>Neoptera</taxon>
        <taxon>Endopterygota</taxon>
        <taxon>Coleoptera</taxon>
        <taxon>Polyphaga</taxon>
        <taxon>Elateriformia</taxon>
        <taxon>Elateroidea</taxon>
        <taxon>Lampyridae</taxon>
        <taxon>Lampyrinae</taxon>
        <taxon>Pyrocoelia</taxon>
    </lineage>
</organism>
<evidence type="ECO:0000259" key="4">
    <source>
        <dbReference type="PROSITE" id="PS50263"/>
    </source>
</evidence>
<comment type="caution">
    <text evidence="5">The sequence shown here is derived from an EMBL/GenBank/DDBJ whole genome shotgun (WGS) entry which is preliminary data.</text>
</comment>
<proteinExistence type="inferred from homology"/>
<evidence type="ECO:0000256" key="1">
    <source>
        <dbReference type="ARBA" id="ARBA00008225"/>
    </source>
</evidence>
<reference evidence="5 6" key="1">
    <citation type="journal article" date="2024" name="Insects">
        <title>An Improved Chromosome-Level Genome Assembly of the Firefly Pyrocoelia pectoralis.</title>
        <authorList>
            <person name="Fu X."/>
            <person name="Meyer-Rochow V.B."/>
            <person name="Ballantyne L."/>
            <person name="Zhu X."/>
        </authorList>
    </citation>
    <scope>NUCLEOTIDE SEQUENCE [LARGE SCALE GENOMIC DNA]</scope>
    <source>
        <strain evidence="5">XCY_ONT2</strain>
    </source>
</reference>
<dbReference type="InterPro" id="IPR003010">
    <property type="entry name" value="C-N_Hydrolase"/>
</dbReference>
<evidence type="ECO:0000256" key="2">
    <source>
        <dbReference type="ARBA" id="ARBA00022801"/>
    </source>
</evidence>
<evidence type="ECO:0000313" key="5">
    <source>
        <dbReference type="EMBL" id="KAK5638817.1"/>
    </source>
</evidence>
<dbReference type="PROSITE" id="PS50263">
    <property type="entry name" value="CN_HYDROLASE"/>
    <property type="match status" value="1"/>
</dbReference>
<dbReference type="PANTHER" id="PTHR10609:SF14">
    <property type="entry name" value="BIOTINIDASE"/>
    <property type="match status" value="1"/>
</dbReference>
<comment type="similarity">
    <text evidence="1">Belongs to the carbon-nitrogen hydrolase superfamily. BTD/VNN family.</text>
</comment>
<keyword evidence="3" id="KW-0732">Signal</keyword>
<evidence type="ECO:0000256" key="3">
    <source>
        <dbReference type="SAM" id="SignalP"/>
    </source>
</evidence>
<feature type="signal peptide" evidence="3">
    <location>
        <begin position="1"/>
        <end position="20"/>
    </location>
</feature>
<gene>
    <name evidence="5" type="ORF">RI129_013112</name>
</gene>
<protein>
    <recommendedName>
        <fullName evidence="4">CN hydrolase domain-containing protein</fullName>
    </recommendedName>
</protein>
<dbReference type="Pfam" id="PF00795">
    <property type="entry name" value="CN_hydrolase"/>
    <property type="match status" value="1"/>
</dbReference>
<evidence type="ECO:0000313" key="6">
    <source>
        <dbReference type="Proteomes" id="UP001329430"/>
    </source>
</evidence>
<dbReference type="Pfam" id="PF19018">
    <property type="entry name" value="Vanin_C"/>
    <property type="match status" value="1"/>
</dbReference>
<dbReference type="Proteomes" id="UP001329430">
    <property type="component" value="Chromosome 10"/>
</dbReference>
<feature type="chain" id="PRO_5042838392" description="CN hydrolase domain-containing protein" evidence="3">
    <location>
        <begin position="21"/>
        <end position="509"/>
    </location>
</feature>
<feature type="domain" description="CN hydrolase" evidence="4">
    <location>
        <begin position="22"/>
        <end position="294"/>
    </location>
</feature>
<dbReference type="InterPro" id="IPR036526">
    <property type="entry name" value="C-N_Hydrolase_sf"/>
</dbReference>
<dbReference type="SUPFAM" id="SSF56317">
    <property type="entry name" value="Carbon-nitrogen hydrolase"/>
    <property type="match status" value="1"/>
</dbReference>
<sequence>MKVYSIVIFIYLHYFWRVEAHYTAAVIEFFPVQDRHLPAEEKLHRNINGYVTILDELSHTTKLDIIVYPEATLTANSLFKTHADVSAYSIEVNVNETSLCDTPVTTFLTPLACAAVKYQTYIALNLYERAPCTKNEETKCSEDGWSFYNTNIVFNRKGVIVSKYRKYNLFGEIYMTRPKKADISIFRTDFNETFAMFICFDILFRQPSLDLVNKYHVKSILYSSMWFSELPFLTALQTQQQWAYATDVTFLASGANNRKVGSGGTGIYHGMDGPLLFTIVGSSKSKGLVAKIPGTHGQGPKDTNTIDKKGKEMDEFHLLSDHLEPYASKLILPNGKEIVDKVCSGEGTEFCCHFKVELEWEEELMNEDKDQYQYHMVAFSGVRSFAGVSNGGVEICAIVACVNESLSSCGKRFPNYNNISWRANFKKIVINAEFDIDDNKFQFPNSLLSNIEPINVDALEWTSVMNNKRIRRTYKLKKPQNRLMTFGIYGRDFNRDSSIHNPLRQIFYL</sequence>
<keyword evidence="6" id="KW-1185">Reference proteome</keyword>
<dbReference type="Gene3D" id="3.60.110.10">
    <property type="entry name" value="Carbon-nitrogen hydrolase"/>
    <property type="match status" value="1"/>
</dbReference>
<dbReference type="EMBL" id="JAVRBK010000010">
    <property type="protein sequence ID" value="KAK5638817.1"/>
    <property type="molecule type" value="Genomic_DNA"/>
</dbReference>
<accession>A0AAN7UZT3</accession>